<name>A0A212JC31_9BACT</name>
<dbReference type="AlphaFoldDB" id="A0A212JC31"/>
<comment type="similarity">
    <text evidence="1">Belongs to the CapA family.</text>
</comment>
<dbReference type="Pfam" id="PF09587">
    <property type="entry name" value="PGA_cap"/>
    <property type="match status" value="1"/>
</dbReference>
<dbReference type="SMART" id="SM00854">
    <property type="entry name" value="PGA_cap"/>
    <property type="match status" value="1"/>
</dbReference>
<reference evidence="4" key="1">
    <citation type="submission" date="2016-04" db="EMBL/GenBank/DDBJ databases">
        <authorList>
            <person name="Evans L.H."/>
            <person name="Alamgir A."/>
            <person name="Owens N."/>
            <person name="Weber N.D."/>
            <person name="Virtaneva K."/>
            <person name="Barbian K."/>
            <person name="Babar A."/>
            <person name="Rosenke K."/>
        </authorList>
    </citation>
    <scope>NUCLEOTIDE SEQUENCE</scope>
    <source>
        <strain evidence="4">86-1</strain>
    </source>
</reference>
<dbReference type="PANTHER" id="PTHR33393">
    <property type="entry name" value="POLYGLUTAMINE SYNTHESIS ACCESSORY PROTEIN RV0574C-RELATED"/>
    <property type="match status" value="1"/>
</dbReference>
<gene>
    <name evidence="4" type="ORF">KL86DYS1_11801</name>
</gene>
<dbReference type="InterPro" id="IPR052169">
    <property type="entry name" value="CW_Biosynth-Accessory"/>
</dbReference>
<sequence length="360" mass="40715">MKKHYTLLAAIFLACTAIAQEQKVSFLFAGDAMQHKGQLDVAKTSEGYDYSPYFRYVTDEIKHADIAVVNLETTLPGERYTGYPRFGSPDEYAYALKDAGFDIFLLSNNHILDKGKKGLERTITILDSIKVKHTGVFANEEKRDLYYPLMMIKNGIRIAMLNYTYDTNGYTVTKPNIVNYIDKKQILKDIEQAKIMKADIIIANMHWGIEYVLKHNKEQKELADFLISNGVRLVIGGHPHVVQPIDIQKEGDEIKNVVVYSMGNLISAMKPVNTTGGMMVKIDISKDGNDPVRINSCSYSLVWVNKLMKDKDTPSFFELLPVASFDNELGREKLGEVSFLKMKAFATNAKDAIESLWKKD</sequence>
<dbReference type="PROSITE" id="PS51257">
    <property type="entry name" value="PROKAR_LIPOPROTEIN"/>
    <property type="match status" value="1"/>
</dbReference>
<dbReference type="InterPro" id="IPR029052">
    <property type="entry name" value="Metallo-depent_PP-like"/>
</dbReference>
<organism evidence="4">
    <name type="scientific">uncultured Dysgonomonas sp</name>
    <dbReference type="NCBI Taxonomy" id="206096"/>
    <lineage>
        <taxon>Bacteria</taxon>
        <taxon>Pseudomonadati</taxon>
        <taxon>Bacteroidota</taxon>
        <taxon>Bacteroidia</taxon>
        <taxon>Bacteroidales</taxon>
        <taxon>Dysgonomonadaceae</taxon>
        <taxon>Dysgonomonas</taxon>
        <taxon>environmental samples</taxon>
    </lineage>
</organism>
<protein>
    <recommendedName>
        <fullName evidence="3">Capsule synthesis protein CapA domain-containing protein</fullName>
    </recommendedName>
</protein>
<evidence type="ECO:0000256" key="2">
    <source>
        <dbReference type="SAM" id="SignalP"/>
    </source>
</evidence>
<evidence type="ECO:0000259" key="3">
    <source>
        <dbReference type="SMART" id="SM00854"/>
    </source>
</evidence>
<dbReference type="Gene3D" id="3.60.21.10">
    <property type="match status" value="1"/>
</dbReference>
<dbReference type="InterPro" id="IPR019079">
    <property type="entry name" value="Capsule_synth_CapA"/>
</dbReference>
<dbReference type="SUPFAM" id="SSF56300">
    <property type="entry name" value="Metallo-dependent phosphatases"/>
    <property type="match status" value="1"/>
</dbReference>
<feature type="domain" description="Capsule synthesis protein CapA" evidence="3">
    <location>
        <begin position="25"/>
        <end position="269"/>
    </location>
</feature>
<evidence type="ECO:0000256" key="1">
    <source>
        <dbReference type="ARBA" id="ARBA00005662"/>
    </source>
</evidence>
<keyword evidence="2" id="KW-0732">Signal</keyword>
<dbReference type="RefSeq" id="WP_296940059.1">
    <property type="nucleotide sequence ID" value="NZ_LT599032.1"/>
</dbReference>
<accession>A0A212JC31</accession>
<evidence type="ECO:0000313" key="4">
    <source>
        <dbReference type="EMBL" id="SBV97023.1"/>
    </source>
</evidence>
<feature type="signal peptide" evidence="2">
    <location>
        <begin position="1"/>
        <end position="19"/>
    </location>
</feature>
<dbReference type="EMBL" id="FLUM01000001">
    <property type="protein sequence ID" value="SBV97023.1"/>
    <property type="molecule type" value="Genomic_DNA"/>
</dbReference>
<feature type="chain" id="PRO_5012239529" description="Capsule synthesis protein CapA domain-containing protein" evidence="2">
    <location>
        <begin position="20"/>
        <end position="360"/>
    </location>
</feature>
<dbReference type="PANTHER" id="PTHR33393:SF12">
    <property type="entry name" value="CAPSULE BIOSYNTHESIS PROTEIN CAPA"/>
    <property type="match status" value="1"/>
</dbReference>
<dbReference type="CDD" id="cd07381">
    <property type="entry name" value="MPP_CapA"/>
    <property type="match status" value="1"/>
</dbReference>
<proteinExistence type="inferred from homology"/>